<dbReference type="InterPro" id="IPR029068">
    <property type="entry name" value="Glyas_Bleomycin-R_OHBP_Dase"/>
</dbReference>
<dbReference type="SUPFAM" id="SSF54593">
    <property type="entry name" value="Glyoxalase/Bleomycin resistance protein/Dihydroxybiphenyl dioxygenase"/>
    <property type="match status" value="1"/>
</dbReference>
<reference evidence="2" key="1">
    <citation type="journal article" date="2019" name="Int. J. Syst. Evol. Microbiol.">
        <title>The Global Catalogue of Microorganisms (GCM) 10K type strain sequencing project: providing services to taxonomists for standard genome sequencing and annotation.</title>
        <authorList>
            <consortium name="The Broad Institute Genomics Platform"/>
            <consortium name="The Broad Institute Genome Sequencing Center for Infectious Disease"/>
            <person name="Wu L."/>
            <person name="Ma J."/>
        </authorList>
    </citation>
    <scope>NUCLEOTIDE SEQUENCE [LARGE SCALE GENOMIC DNA]</scope>
    <source>
        <strain evidence="2">CCUG 2113</strain>
    </source>
</reference>
<comment type="caution">
    <text evidence="1">The sequence shown here is derived from an EMBL/GenBank/DDBJ whole genome shotgun (WGS) entry which is preliminary data.</text>
</comment>
<name>A0ABV8DI54_9BURK</name>
<dbReference type="EMBL" id="JBHSAJ010000157">
    <property type="protein sequence ID" value="MFC3937986.1"/>
    <property type="molecule type" value="Genomic_DNA"/>
</dbReference>
<evidence type="ECO:0008006" key="3">
    <source>
        <dbReference type="Google" id="ProtNLM"/>
    </source>
</evidence>
<organism evidence="1 2">
    <name type="scientific">Acidovorax facilis</name>
    <dbReference type="NCBI Taxonomy" id="12917"/>
    <lineage>
        <taxon>Bacteria</taxon>
        <taxon>Pseudomonadati</taxon>
        <taxon>Pseudomonadota</taxon>
        <taxon>Betaproteobacteria</taxon>
        <taxon>Burkholderiales</taxon>
        <taxon>Comamonadaceae</taxon>
        <taxon>Acidovorax</taxon>
    </lineage>
</organism>
<evidence type="ECO:0000313" key="2">
    <source>
        <dbReference type="Proteomes" id="UP001595693"/>
    </source>
</evidence>
<dbReference type="RefSeq" id="WP_207402160.1">
    <property type="nucleotide sequence ID" value="NZ_JBHSAJ010000157.1"/>
</dbReference>
<protein>
    <recommendedName>
        <fullName evidence="3">VOC family protein</fullName>
    </recommendedName>
</protein>
<evidence type="ECO:0000313" key="1">
    <source>
        <dbReference type="EMBL" id="MFC3937986.1"/>
    </source>
</evidence>
<gene>
    <name evidence="1" type="ORF">ACFOW3_25545</name>
</gene>
<sequence>MASSYRSIDHVMLRLHAAEPLFQLFSETFGLPVAWPLQRTDFATYGWVHLGNTDLELWAATANGDLPDHAQPPLIHGFALEPASPLAESLEHAMEAGITCKPPRAFQSENSRGESVTNFTNSVLLELSAPSCCVFFCEWDRRAALYPWPETATPVERRAQHRQALQDSGGGPLGITGLHALRMGTPDVQTHQHRWRALTGSQPGHPIAVMPDVCLELVPGEHLLIESLSLSVRSLSIARAFLSSRHLLQADSGDVLSVACEGLQLHLLETAPALP</sequence>
<keyword evidence="2" id="KW-1185">Reference proteome</keyword>
<accession>A0ABV8DI54</accession>
<dbReference type="Gene3D" id="3.10.180.10">
    <property type="entry name" value="2,3-Dihydroxybiphenyl 1,2-Dioxygenase, domain 1"/>
    <property type="match status" value="1"/>
</dbReference>
<proteinExistence type="predicted"/>
<dbReference type="Proteomes" id="UP001595693">
    <property type="component" value="Unassembled WGS sequence"/>
</dbReference>